<dbReference type="SMART" id="SM00267">
    <property type="entry name" value="GGDEF"/>
    <property type="match status" value="1"/>
</dbReference>
<dbReference type="EMBL" id="AQGQ01000226">
    <property type="protein sequence ID" value="EOD53429.1"/>
    <property type="molecule type" value="Genomic_DNA"/>
</dbReference>
<evidence type="ECO:0000313" key="5">
    <source>
        <dbReference type="EMBL" id="EOD53429.1"/>
    </source>
</evidence>
<dbReference type="InterPro" id="IPR043128">
    <property type="entry name" value="Rev_trsase/Diguanyl_cyclase"/>
</dbReference>
<dbReference type="PANTHER" id="PTHR45138:SF9">
    <property type="entry name" value="DIGUANYLATE CYCLASE DGCM-RELATED"/>
    <property type="match status" value="1"/>
</dbReference>
<dbReference type="Gene3D" id="3.30.70.270">
    <property type="match status" value="1"/>
</dbReference>
<feature type="non-terminal residue" evidence="5">
    <location>
        <position position="1"/>
    </location>
</feature>
<name>R1H4M7_9GAMM</name>
<dbReference type="InterPro" id="IPR000160">
    <property type="entry name" value="GGDEF_dom"/>
</dbReference>
<dbReference type="PANTHER" id="PTHR45138">
    <property type="entry name" value="REGULATORY COMPONENTS OF SENSORY TRANSDUCTION SYSTEM"/>
    <property type="match status" value="1"/>
</dbReference>
<reference evidence="5 6" key="1">
    <citation type="journal article" date="2013" name="Genome Announc.">
        <title>Draft Genome Sequence of Aeromonas molluscorum Strain 848TT, Isolated from Bivalve Molluscs.</title>
        <authorList>
            <person name="Spataro N."/>
            <person name="Farfan M."/>
            <person name="Albarral V."/>
            <person name="Sanglas A."/>
            <person name="Loren J.G."/>
            <person name="Fuste M.C."/>
            <person name="Bosch E."/>
        </authorList>
    </citation>
    <scope>NUCLEOTIDE SEQUENCE [LARGE SCALE GENOMIC DNA]</scope>
    <source>
        <strain evidence="5 6">848</strain>
    </source>
</reference>
<evidence type="ECO:0000256" key="2">
    <source>
        <dbReference type="ARBA" id="ARBA00034247"/>
    </source>
</evidence>
<comment type="catalytic activity">
    <reaction evidence="2">
        <text>2 GTP = 3',3'-c-di-GMP + 2 diphosphate</text>
        <dbReference type="Rhea" id="RHEA:24898"/>
        <dbReference type="ChEBI" id="CHEBI:33019"/>
        <dbReference type="ChEBI" id="CHEBI:37565"/>
        <dbReference type="ChEBI" id="CHEBI:58805"/>
        <dbReference type="EC" id="2.7.7.65"/>
    </reaction>
</comment>
<dbReference type="GO" id="GO:0043709">
    <property type="term" value="P:cell adhesion involved in single-species biofilm formation"/>
    <property type="evidence" value="ECO:0007669"/>
    <property type="project" value="TreeGrafter"/>
</dbReference>
<organism evidence="5 6">
    <name type="scientific">Aeromonas molluscorum 848</name>
    <dbReference type="NCBI Taxonomy" id="1268236"/>
    <lineage>
        <taxon>Bacteria</taxon>
        <taxon>Pseudomonadati</taxon>
        <taxon>Pseudomonadota</taxon>
        <taxon>Gammaproteobacteria</taxon>
        <taxon>Aeromonadales</taxon>
        <taxon>Aeromonadaceae</taxon>
        <taxon>Aeromonas</taxon>
    </lineage>
</organism>
<keyword evidence="3" id="KW-1133">Transmembrane helix</keyword>
<feature type="domain" description="GGDEF" evidence="4">
    <location>
        <begin position="150"/>
        <end position="277"/>
    </location>
</feature>
<keyword evidence="3" id="KW-0812">Transmembrane</keyword>
<dbReference type="InterPro" id="IPR029787">
    <property type="entry name" value="Nucleotide_cyclase"/>
</dbReference>
<proteinExistence type="predicted"/>
<keyword evidence="6" id="KW-1185">Reference proteome</keyword>
<dbReference type="NCBIfam" id="TIGR00254">
    <property type="entry name" value="GGDEF"/>
    <property type="match status" value="1"/>
</dbReference>
<feature type="transmembrane region" description="Helical" evidence="3">
    <location>
        <begin position="70"/>
        <end position="94"/>
    </location>
</feature>
<dbReference type="InterPro" id="IPR050469">
    <property type="entry name" value="Diguanylate_Cyclase"/>
</dbReference>
<keyword evidence="3" id="KW-0472">Membrane</keyword>
<sequence>TRCAWTIPLTVFSPATWWVQDYRIPLLQQGADLSRIFAIEVASGAEMPMGHYRLKVEELVFYGPWFEAGLFYRSLLAFWLGYGLLVFLVQHLVLRDKLRRTRAAWRQAEQLNQTLSEQSRRSELEARYDPLTGALNRLGGQSLLNELGDMPLSVIYLDLDHFKLVNDNHGHAIGDEVLKHLVSEVLVCCDSLCRLIRWGGEEFILLCLHYEEARARTLAERIRIALAGYEHWPESLRITASLGVAERRGDALEQVLARADDALYRAKETGRNRVEVG</sequence>
<dbReference type="EC" id="2.7.7.65" evidence="1"/>
<evidence type="ECO:0000313" key="6">
    <source>
        <dbReference type="Proteomes" id="UP000013526"/>
    </source>
</evidence>
<evidence type="ECO:0000259" key="4">
    <source>
        <dbReference type="PROSITE" id="PS50887"/>
    </source>
</evidence>
<protein>
    <recommendedName>
        <fullName evidence="1">diguanylate cyclase</fullName>
        <ecNumber evidence="1">2.7.7.65</ecNumber>
    </recommendedName>
</protein>
<comment type="caution">
    <text evidence="5">The sequence shown here is derived from an EMBL/GenBank/DDBJ whole genome shotgun (WGS) entry which is preliminary data.</text>
</comment>
<gene>
    <name evidence="5" type="ORF">G113_19671</name>
</gene>
<dbReference type="Proteomes" id="UP000013526">
    <property type="component" value="Unassembled WGS sequence"/>
</dbReference>
<evidence type="ECO:0000256" key="1">
    <source>
        <dbReference type="ARBA" id="ARBA00012528"/>
    </source>
</evidence>
<dbReference type="GO" id="GO:0052621">
    <property type="term" value="F:diguanylate cyclase activity"/>
    <property type="evidence" value="ECO:0007669"/>
    <property type="project" value="UniProtKB-EC"/>
</dbReference>
<dbReference type="PROSITE" id="PS50887">
    <property type="entry name" value="GGDEF"/>
    <property type="match status" value="1"/>
</dbReference>
<accession>R1H4M7</accession>
<dbReference type="RefSeq" id="WP_005909409.1">
    <property type="nucleotide sequence ID" value="NZ_AQGQ01000226.1"/>
</dbReference>
<dbReference type="Pfam" id="PF00990">
    <property type="entry name" value="GGDEF"/>
    <property type="match status" value="1"/>
</dbReference>
<dbReference type="GO" id="GO:0005886">
    <property type="term" value="C:plasma membrane"/>
    <property type="evidence" value="ECO:0007669"/>
    <property type="project" value="TreeGrafter"/>
</dbReference>
<evidence type="ECO:0000256" key="3">
    <source>
        <dbReference type="SAM" id="Phobius"/>
    </source>
</evidence>
<dbReference type="GO" id="GO:1902201">
    <property type="term" value="P:negative regulation of bacterial-type flagellum-dependent cell motility"/>
    <property type="evidence" value="ECO:0007669"/>
    <property type="project" value="TreeGrafter"/>
</dbReference>
<dbReference type="OrthoDB" id="9803824at2"/>
<dbReference type="AlphaFoldDB" id="R1H4M7"/>
<dbReference type="CDD" id="cd01949">
    <property type="entry name" value="GGDEF"/>
    <property type="match status" value="1"/>
</dbReference>
<dbReference type="SUPFAM" id="SSF55073">
    <property type="entry name" value="Nucleotide cyclase"/>
    <property type="match status" value="1"/>
</dbReference>
<dbReference type="PATRIC" id="fig|1268236.3.peg.3809"/>